<sequence>MEHNGYNNIYQLPPPKKSNLKRLFQVALTGAFGPPVMPICSNSCGAKHRYAMFSGIDAVRVETAGRDGRLECANQNLLATPPFLSR</sequence>
<name>A0A016T8S4_9BILA</name>
<reference evidence="2" key="1">
    <citation type="journal article" date="2015" name="Nat. Genet.">
        <title>The genome and transcriptome of the zoonotic hookworm Ancylostoma ceylanicum identify infection-specific gene families.</title>
        <authorList>
            <person name="Schwarz E.M."/>
            <person name="Hu Y."/>
            <person name="Antoshechkin I."/>
            <person name="Miller M.M."/>
            <person name="Sternberg P.W."/>
            <person name="Aroian R.V."/>
        </authorList>
    </citation>
    <scope>NUCLEOTIDE SEQUENCE</scope>
    <source>
        <strain evidence="2">HY135</strain>
    </source>
</reference>
<comment type="caution">
    <text evidence="1">The sequence shown here is derived from an EMBL/GenBank/DDBJ whole genome shotgun (WGS) entry which is preliminary data.</text>
</comment>
<keyword evidence="2" id="KW-1185">Reference proteome</keyword>
<proteinExistence type="predicted"/>
<accession>A0A016T8S4</accession>
<dbReference type="AlphaFoldDB" id="A0A016T8S4"/>
<evidence type="ECO:0000313" key="2">
    <source>
        <dbReference type="Proteomes" id="UP000024635"/>
    </source>
</evidence>
<gene>
    <name evidence="1" type="primary">Acey_s0123.g1180</name>
    <name evidence="1" type="ORF">Y032_0123g1180</name>
</gene>
<organism evidence="1 2">
    <name type="scientific">Ancylostoma ceylanicum</name>
    <dbReference type="NCBI Taxonomy" id="53326"/>
    <lineage>
        <taxon>Eukaryota</taxon>
        <taxon>Metazoa</taxon>
        <taxon>Ecdysozoa</taxon>
        <taxon>Nematoda</taxon>
        <taxon>Chromadorea</taxon>
        <taxon>Rhabditida</taxon>
        <taxon>Rhabditina</taxon>
        <taxon>Rhabditomorpha</taxon>
        <taxon>Strongyloidea</taxon>
        <taxon>Ancylostomatidae</taxon>
        <taxon>Ancylostomatinae</taxon>
        <taxon>Ancylostoma</taxon>
    </lineage>
</organism>
<protein>
    <submittedName>
        <fullName evidence="1">Uncharacterized protein</fullName>
    </submittedName>
</protein>
<dbReference type="Proteomes" id="UP000024635">
    <property type="component" value="Unassembled WGS sequence"/>
</dbReference>
<evidence type="ECO:0000313" key="1">
    <source>
        <dbReference type="EMBL" id="EYB99393.1"/>
    </source>
</evidence>
<dbReference type="EMBL" id="JARK01001459">
    <property type="protein sequence ID" value="EYB99393.1"/>
    <property type="molecule type" value="Genomic_DNA"/>
</dbReference>